<sequence>MNKTLIAAAVAGIVLLASNAQAQTVPEGYQLQQVLMMSRHNLRAPLANNGSVLEQSTPNKWPEWDVPGGQLTTKGGVLEVYMGHYMREWLAEQGMVKSGECPPPYTVYAYANSLQRTVATAQFFITGAFPGCDIPVHHQEKMGTMDPTFNPVITDDSAAFSEQAVAAMEKELSKLQLTDS</sequence>
<comment type="caution">
    <text evidence="3">The sequence shown here is derived from an EMBL/GenBank/DDBJ whole genome shotgun (WGS) entry which is preliminary data.</text>
</comment>
<feature type="chain" id="PRO_5035949162" evidence="2">
    <location>
        <begin position="23"/>
        <end position="180"/>
    </location>
</feature>
<dbReference type="InterPro" id="IPR000560">
    <property type="entry name" value="His_Pase_clade-2"/>
</dbReference>
<dbReference type="AlphaFoldDB" id="A0A8T6A315"/>
<proteinExistence type="inferred from homology"/>
<dbReference type="EMBL" id="WTRC01000700">
    <property type="protein sequence ID" value="MWT24133.1"/>
    <property type="molecule type" value="Genomic_DNA"/>
</dbReference>
<protein>
    <submittedName>
        <fullName evidence="3">Histidine-type phosphatase</fullName>
    </submittedName>
</protein>
<dbReference type="PROSITE" id="PS00616">
    <property type="entry name" value="HIS_ACID_PHOSPHAT_1"/>
    <property type="match status" value="1"/>
</dbReference>
<comment type="similarity">
    <text evidence="1">Belongs to the histidine acid phosphatase family.</text>
</comment>
<evidence type="ECO:0000313" key="3">
    <source>
        <dbReference type="EMBL" id="MWT24133.1"/>
    </source>
</evidence>
<feature type="non-terminal residue" evidence="3">
    <location>
        <position position="180"/>
    </location>
</feature>
<dbReference type="InterPro" id="IPR029033">
    <property type="entry name" value="His_PPase_superfam"/>
</dbReference>
<evidence type="ECO:0000256" key="2">
    <source>
        <dbReference type="SAM" id="SignalP"/>
    </source>
</evidence>
<keyword evidence="2" id="KW-0732">Signal</keyword>
<evidence type="ECO:0000256" key="1">
    <source>
        <dbReference type="ARBA" id="ARBA00005375"/>
    </source>
</evidence>
<dbReference type="GO" id="GO:0050308">
    <property type="term" value="F:sugar-phosphatase activity"/>
    <property type="evidence" value="ECO:0007669"/>
    <property type="project" value="TreeGrafter"/>
</dbReference>
<organism evidence="3 4">
    <name type="scientific">Escherichia coli</name>
    <dbReference type="NCBI Taxonomy" id="562"/>
    <lineage>
        <taxon>Bacteria</taxon>
        <taxon>Pseudomonadati</taxon>
        <taxon>Pseudomonadota</taxon>
        <taxon>Gammaproteobacteria</taxon>
        <taxon>Enterobacterales</taxon>
        <taxon>Enterobacteriaceae</taxon>
        <taxon>Escherichia</taxon>
    </lineage>
</organism>
<dbReference type="PANTHER" id="PTHR11567">
    <property type="entry name" value="ACID PHOSPHATASE-RELATED"/>
    <property type="match status" value="1"/>
</dbReference>
<evidence type="ECO:0000313" key="4">
    <source>
        <dbReference type="Proteomes" id="UP000462410"/>
    </source>
</evidence>
<dbReference type="SUPFAM" id="SSF53254">
    <property type="entry name" value="Phosphoglycerate mutase-like"/>
    <property type="match status" value="1"/>
</dbReference>
<dbReference type="CDD" id="cd07061">
    <property type="entry name" value="HP_HAP_like"/>
    <property type="match status" value="1"/>
</dbReference>
<dbReference type="InterPro" id="IPR033379">
    <property type="entry name" value="Acid_Pase_AS"/>
</dbReference>
<dbReference type="Gene3D" id="3.40.50.1240">
    <property type="entry name" value="Phosphoglycerate mutase-like"/>
    <property type="match status" value="2"/>
</dbReference>
<name>A0A8T6A315_ECOLX</name>
<dbReference type="Pfam" id="PF00328">
    <property type="entry name" value="His_Phos_2"/>
    <property type="match status" value="1"/>
</dbReference>
<accession>A0A8T6A315</accession>
<reference evidence="3 4" key="1">
    <citation type="submission" date="2019-12" db="EMBL/GenBank/DDBJ databases">
        <title>Enteriobacteria Tanzani isolates_8377-8380.</title>
        <authorList>
            <person name="Subbiah M."/>
            <person name="Call D."/>
        </authorList>
    </citation>
    <scope>NUCLEOTIDE SEQUENCE [LARGE SCALE GENOMIC DNA]</scope>
    <source>
        <strain evidence="3 4">8378wH8</strain>
    </source>
</reference>
<gene>
    <name evidence="3" type="ORF">GP965_24975</name>
</gene>
<dbReference type="Proteomes" id="UP000462410">
    <property type="component" value="Unassembled WGS sequence"/>
</dbReference>
<dbReference type="GO" id="GO:0030288">
    <property type="term" value="C:outer membrane-bounded periplasmic space"/>
    <property type="evidence" value="ECO:0007669"/>
    <property type="project" value="TreeGrafter"/>
</dbReference>
<dbReference type="InterPro" id="IPR050645">
    <property type="entry name" value="Histidine_acid_phosphatase"/>
</dbReference>
<dbReference type="PANTHER" id="PTHR11567:SF135">
    <property type="entry name" value="GLUCOSE-1-PHOSPHATASE"/>
    <property type="match status" value="1"/>
</dbReference>
<feature type="signal peptide" evidence="2">
    <location>
        <begin position="1"/>
        <end position="22"/>
    </location>
</feature>